<dbReference type="PROSITE" id="PS50991">
    <property type="entry name" value="PYR_CT"/>
    <property type="match status" value="1"/>
</dbReference>
<evidence type="ECO:0000259" key="2">
    <source>
        <dbReference type="PROSITE" id="PS50991"/>
    </source>
</evidence>
<proteinExistence type="predicted"/>
<accession>E1YHH4</accession>
<dbReference type="SUPFAM" id="SSF51569">
    <property type="entry name" value="Aldolase"/>
    <property type="match status" value="1"/>
</dbReference>
<dbReference type="InterPro" id="IPR000891">
    <property type="entry name" value="PYR_CT"/>
</dbReference>
<keyword evidence="1" id="KW-0464">Manganese</keyword>
<reference evidence="3" key="1">
    <citation type="journal article" date="2011" name="Environ. Microbiol.">
        <title>Genomic insights into the metabolic potential of the polycyclic aromatic hydrocarbon degrading sulfate-reducing Deltaproteobacterium N47.</title>
        <authorList>
            <person name="Bergmann F."/>
            <person name="Selesi D."/>
            <person name="Weinmaier T."/>
            <person name="Tischler P."/>
            <person name="Rattei T."/>
            <person name="Meckenstock R.U."/>
        </authorList>
    </citation>
    <scope>NUCLEOTIDE SEQUENCE</scope>
</reference>
<gene>
    <name evidence="3" type="ORF">N47_D29020</name>
</gene>
<dbReference type="PANTHER" id="PTHR10277">
    <property type="entry name" value="HOMOCITRATE SYNTHASE-RELATED"/>
    <property type="match status" value="1"/>
</dbReference>
<name>E1YHH4_9BACT</name>
<protein>
    <recommendedName>
        <fullName evidence="2">Pyruvate carboxyltransferase domain-containing protein</fullName>
    </recommendedName>
</protein>
<dbReference type="Gene3D" id="3.20.20.70">
    <property type="entry name" value="Aldolase class I"/>
    <property type="match status" value="1"/>
</dbReference>
<evidence type="ECO:0000313" key="3">
    <source>
        <dbReference type="EMBL" id="CBX30093.1"/>
    </source>
</evidence>
<sequence length="329" mass="37523">MLRKINNKGELKKMFRPEIKVLDCTVRDGGLMNKWQFEDDFVRAVYQANSKAGVDYMEVGYLSSESAFPRDKFGPWRLCADEDIRRVIGEGERKIKLSAMADIGRIDYDDIPLKSESMLDMVRVACYVHQIDAAIELAHHCMDKGFEATINLMAVSTVKMRELDEALDDLSKSRVPIIYLVDSFGAFYSEDIDMLSAKYMERLPGKTIGIHTHNNQQLAFANTISSIINGINYLDGSFYGIGRGAGNCPLELLISFLKNPKFNVRPIIEAIESHIFPWREKIDWGYFVPYMVTGVLNQHPRSAMALMESDKKNQILEFYDQMTNLVESL</sequence>
<dbReference type="PANTHER" id="PTHR10277:SF9">
    <property type="entry name" value="2-ISOPROPYLMALATE SYNTHASE 1, CHLOROPLASTIC-RELATED"/>
    <property type="match status" value="1"/>
</dbReference>
<feature type="domain" description="Pyruvate carboxyltransferase" evidence="2">
    <location>
        <begin position="19"/>
        <end position="272"/>
    </location>
</feature>
<dbReference type="InterPro" id="IPR050073">
    <property type="entry name" value="2-IPM_HCS-like"/>
</dbReference>
<dbReference type="InterPro" id="IPR013785">
    <property type="entry name" value="Aldolase_TIM"/>
</dbReference>
<dbReference type="EMBL" id="FR695874">
    <property type="protein sequence ID" value="CBX30093.1"/>
    <property type="molecule type" value="Genomic_DNA"/>
</dbReference>
<dbReference type="Pfam" id="PF00682">
    <property type="entry name" value="HMGL-like"/>
    <property type="match status" value="1"/>
</dbReference>
<dbReference type="CDD" id="cd07944">
    <property type="entry name" value="DRE_TIM_HOA_like"/>
    <property type="match status" value="1"/>
</dbReference>
<dbReference type="AlphaFoldDB" id="E1YHH4"/>
<organism evidence="3">
    <name type="scientific">uncultured Desulfobacterium sp</name>
    <dbReference type="NCBI Taxonomy" id="201089"/>
    <lineage>
        <taxon>Bacteria</taxon>
        <taxon>Pseudomonadati</taxon>
        <taxon>Thermodesulfobacteriota</taxon>
        <taxon>Desulfobacteria</taxon>
        <taxon>Desulfobacterales</taxon>
        <taxon>Desulfobacteriaceae</taxon>
        <taxon>Desulfobacterium</taxon>
        <taxon>environmental samples</taxon>
    </lineage>
</organism>
<dbReference type="GO" id="GO:0003852">
    <property type="term" value="F:2-isopropylmalate synthase activity"/>
    <property type="evidence" value="ECO:0007669"/>
    <property type="project" value="TreeGrafter"/>
</dbReference>
<evidence type="ECO:0000256" key="1">
    <source>
        <dbReference type="ARBA" id="ARBA00023211"/>
    </source>
</evidence>
<dbReference type="GO" id="GO:0009098">
    <property type="term" value="P:L-leucine biosynthetic process"/>
    <property type="evidence" value="ECO:0007669"/>
    <property type="project" value="TreeGrafter"/>
</dbReference>